<evidence type="ECO:0000313" key="1">
    <source>
        <dbReference type="EMBL" id="KAL3407640.1"/>
    </source>
</evidence>
<dbReference type="EMBL" id="JBJJXI010000003">
    <property type="protein sequence ID" value="KAL3407640.1"/>
    <property type="molecule type" value="Genomic_DNA"/>
</dbReference>
<organism evidence="1 2">
    <name type="scientific">Trichogramma kaykai</name>
    <dbReference type="NCBI Taxonomy" id="54128"/>
    <lineage>
        <taxon>Eukaryota</taxon>
        <taxon>Metazoa</taxon>
        <taxon>Ecdysozoa</taxon>
        <taxon>Arthropoda</taxon>
        <taxon>Hexapoda</taxon>
        <taxon>Insecta</taxon>
        <taxon>Pterygota</taxon>
        <taxon>Neoptera</taxon>
        <taxon>Endopterygota</taxon>
        <taxon>Hymenoptera</taxon>
        <taxon>Apocrita</taxon>
        <taxon>Proctotrupomorpha</taxon>
        <taxon>Chalcidoidea</taxon>
        <taxon>Trichogrammatidae</taxon>
        <taxon>Trichogramma</taxon>
    </lineage>
</organism>
<dbReference type="AlphaFoldDB" id="A0ABD2XQG3"/>
<evidence type="ECO:0000313" key="2">
    <source>
        <dbReference type="Proteomes" id="UP001627154"/>
    </source>
</evidence>
<protein>
    <submittedName>
        <fullName evidence="1">Uncharacterized protein</fullName>
    </submittedName>
</protein>
<keyword evidence="2" id="KW-1185">Reference proteome</keyword>
<sequence>MPRALLKVQLSVAKNIMNFCENSTSKVGAQIKTLSHFRACLDLFGVYWKSFIARHDELLGHADDLSQQKYFVKDCYGLTEDNYTGAKALIMDHIAALTPPAALALPTGIKRLGRPG</sequence>
<gene>
    <name evidence="1" type="ORF">TKK_000318</name>
</gene>
<comment type="caution">
    <text evidence="1">The sequence shown here is derived from an EMBL/GenBank/DDBJ whole genome shotgun (WGS) entry which is preliminary data.</text>
</comment>
<dbReference type="Proteomes" id="UP001627154">
    <property type="component" value="Unassembled WGS sequence"/>
</dbReference>
<reference evidence="1 2" key="1">
    <citation type="journal article" date="2024" name="bioRxiv">
        <title>A reference genome for Trichogramma kaykai: A tiny desert-dwelling parasitoid wasp with competing sex-ratio distorters.</title>
        <authorList>
            <person name="Culotta J."/>
            <person name="Lindsey A.R."/>
        </authorList>
    </citation>
    <scope>NUCLEOTIDE SEQUENCE [LARGE SCALE GENOMIC DNA]</scope>
    <source>
        <strain evidence="1 2">KSX58</strain>
    </source>
</reference>
<proteinExistence type="predicted"/>
<name>A0ABD2XQG3_9HYME</name>
<accession>A0ABD2XQG3</accession>